<dbReference type="InterPro" id="IPR001965">
    <property type="entry name" value="Znf_PHD"/>
</dbReference>
<reference evidence="10" key="1">
    <citation type="submission" date="2022-03" db="EMBL/GenBank/DDBJ databases">
        <authorList>
            <person name="Martin C."/>
        </authorList>
    </citation>
    <scope>NUCLEOTIDE SEQUENCE</scope>
</reference>
<dbReference type="InterPro" id="IPR042014">
    <property type="entry name" value="MTF2_PHD1"/>
</dbReference>
<dbReference type="EMBL" id="CAIIXF020000006">
    <property type="protein sequence ID" value="CAH1786096.1"/>
    <property type="molecule type" value="Genomic_DNA"/>
</dbReference>
<dbReference type="InterPro" id="IPR040477">
    <property type="entry name" value="KDM4-like_Tudor"/>
</dbReference>
<dbReference type="GO" id="GO:0003677">
    <property type="term" value="F:DNA binding"/>
    <property type="evidence" value="ECO:0007669"/>
    <property type="project" value="TreeGrafter"/>
</dbReference>
<keyword evidence="5" id="KW-0862">Zinc</keyword>
<keyword evidence="2" id="KW-0479">Metal-binding</keyword>
<comment type="caution">
    <text evidence="10">The sequence shown here is derived from an EMBL/GenBank/DDBJ whole genome shotgun (WGS) entry which is preliminary data.</text>
</comment>
<dbReference type="PROSITE" id="PS50016">
    <property type="entry name" value="ZF_PHD_2"/>
    <property type="match status" value="1"/>
</dbReference>
<dbReference type="SUPFAM" id="SSF57903">
    <property type="entry name" value="FYVE/PHD zinc finger"/>
    <property type="match status" value="2"/>
</dbReference>
<dbReference type="GO" id="GO:0045814">
    <property type="term" value="P:negative regulation of gene expression, epigenetic"/>
    <property type="evidence" value="ECO:0007669"/>
    <property type="project" value="TreeGrafter"/>
</dbReference>
<dbReference type="Gene3D" id="3.90.980.20">
    <property type="match status" value="1"/>
</dbReference>
<feature type="region of interest" description="Disordered" evidence="8">
    <location>
        <begin position="581"/>
        <end position="623"/>
    </location>
</feature>
<evidence type="ECO:0000256" key="6">
    <source>
        <dbReference type="ARBA" id="ARBA00023242"/>
    </source>
</evidence>
<dbReference type="InterPro" id="IPR019787">
    <property type="entry name" value="Znf_PHD-finger"/>
</dbReference>
<organism evidence="10 11">
    <name type="scientific">Owenia fusiformis</name>
    <name type="common">Polychaete worm</name>
    <dbReference type="NCBI Taxonomy" id="6347"/>
    <lineage>
        <taxon>Eukaryota</taxon>
        <taxon>Metazoa</taxon>
        <taxon>Spiralia</taxon>
        <taxon>Lophotrochozoa</taxon>
        <taxon>Annelida</taxon>
        <taxon>Polychaeta</taxon>
        <taxon>Sedentaria</taxon>
        <taxon>Canalipalpata</taxon>
        <taxon>Sabellida</taxon>
        <taxon>Oweniida</taxon>
        <taxon>Oweniidae</taxon>
        <taxon>Owenia</taxon>
    </lineage>
</organism>
<feature type="region of interest" description="Disordered" evidence="8">
    <location>
        <begin position="810"/>
        <end position="831"/>
    </location>
</feature>
<feature type="region of interest" description="Disordered" evidence="8">
    <location>
        <begin position="662"/>
        <end position="698"/>
    </location>
</feature>
<dbReference type="GO" id="GO:0003682">
    <property type="term" value="F:chromatin binding"/>
    <property type="evidence" value="ECO:0007669"/>
    <property type="project" value="TreeGrafter"/>
</dbReference>
<comment type="subcellular location">
    <subcellularLocation>
        <location evidence="1">Nucleus</location>
    </subcellularLocation>
</comment>
<dbReference type="PANTHER" id="PTHR12628:SF21">
    <property type="entry name" value="PHD-TYPE DOMAIN-CONTAINING PROTEIN"/>
    <property type="match status" value="1"/>
</dbReference>
<keyword evidence="6" id="KW-0539">Nucleus</keyword>
<sequence>MKTEEKQENHTGMEAVKNKVRSLLSAFEHDDPAKTKTVVVASDPTLKQTTPKSKSFQEIFSDTIRKLPSRNGVNDKTQKIVCKTKNKVLDSIMIDTIKKEPRAPDLTTNGTINLKHTISSDIKEANTITCNGIAAETIGMLTDPSIALNGTKSITSSATKFKVKKEPKGLKTKSPKTARPLRQTPQRVQSNEQKPRKRRKKQLIESNGDKANVSVNASMSSHHNGRLNQVRITINGVKIKVDHSILARWSDGRFYMGTIVKADVIKEKCLVQFEDDSRYWALFKDLKEAPPKGEIHCNSCFSVTSDKPNEIVLCDKCGIGYHQHCHNPPIEDDVLQPDAEWICRQCIFRKYKQLDTPLKIDTTVANQHAVAKSSFPYDNKLLSWDANHKVNKQQTYCYCGGPGDWFMKMLQCCRCKQWFHEACIQCLEYPLLCGDRYYIFVCTVCNKGPEYIQKLSINWINLTQLCLFNLTVVKGKKYYDVDEIVSWIETHRDKFIIKDESDTTKPEPALAPKILEILLYHTNRFKSGMEIRKKRSIFGLRLRVPPPVPKIILPAVGQITKEVMSNLHIVGKKTKTFIPAQSLSPVTIPPKRGSQGRGRGRKRKQQVDDHVANGDLHPKKKRLLDIRQVNGTSSVNQDYKGYSGNFDVYDFHDDSSLPKAVPSDPWISDLKPPTLSPPKFTPGSPGSKSPTKKTRKPKVKVPLLERLIPIPTTFEKHLNPFMTISEQKMESEKRRLLYEYIDDMTPGVDASLQEEPPVLEKMTDVPKKRGRKPIKRDTGSDIPQLQKALSEQNNNYTKLRNNNIATVRVSDHKKISRSSSGTNPLNPKKKLKEPEAFKIFGQRQSANGQLQYFIHWKDDFLPKI</sequence>
<dbReference type="GO" id="GO:0008270">
    <property type="term" value="F:zinc ion binding"/>
    <property type="evidence" value="ECO:0007669"/>
    <property type="project" value="UniProtKB-KW"/>
</dbReference>
<dbReference type="CDD" id="cd20385">
    <property type="entry name" value="Tudor_PCL"/>
    <property type="match status" value="1"/>
</dbReference>
<gene>
    <name evidence="10" type="ORF">OFUS_LOCUS12059</name>
</gene>
<protein>
    <recommendedName>
        <fullName evidence="9">PHD-type domain-containing protein</fullName>
    </recommendedName>
</protein>
<evidence type="ECO:0000256" key="2">
    <source>
        <dbReference type="ARBA" id="ARBA00022723"/>
    </source>
</evidence>
<accession>A0A8S4P3K7</accession>
<dbReference type="GO" id="GO:0005634">
    <property type="term" value="C:nucleus"/>
    <property type="evidence" value="ECO:0007669"/>
    <property type="project" value="UniProtKB-SubCell"/>
</dbReference>
<feature type="region of interest" description="Disordered" evidence="8">
    <location>
        <begin position="162"/>
        <end position="221"/>
    </location>
</feature>
<dbReference type="Pfam" id="PF00628">
    <property type="entry name" value="PHD"/>
    <property type="match status" value="1"/>
</dbReference>
<dbReference type="PANTHER" id="PTHR12628">
    <property type="entry name" value="POLYCOMB-LIKE TRANSCRIPTION FACTOR"/>
    <property type="match status" value="1"/>
</dbReference>
<feature type="domain" description="PHD-type" evidence="9">
    <location>
        <begin position="294"/>
        <end position="349"/>
    </location>
</feature>
<feature type="compositionally biased region" description="Polar residues" evidence="8">
    <location>
        <begin position="183"/>
        <end position="192"/>
    </location>
</feature>
<dbReference type="SMART" id="SM00249">
    <property type="entry name" value="PHD"/>
    <property type="match status" value="2"/>
</dbReference>
<dbReference type="SUPFAM" id="SSF63748">
    <property type="entry name" value="Tudor/PWWP/MBT"/>
    <property type="match status" value="1"/>
</dbReference>
<evidence type="ECO:0000256" key="3">
    <source>
        <dbReference type="ARBA" id="ARBA00022737"/>
    </source>
</evidence>
<evidence type="ECO:0000313" key="10">
    <source>
        <dbReference type="EMBL" id="CAH1786096.1"/>
    </source>
</evidence>
<proteinExistence type="predicted"/>
<evidence type="ECO:0000256" key="7">
    <source>
        <dbReference type="PROSITE-ProRule" id="PRU00146"/>
    </source>
</evidence>
<evidence type="ECO:0000256" key="5">
    <source>
        <dbReference type="ARBA" id="ARBA00022833"/>
    </source>
</evidence>
<evidence type="ECO:0000313" key="11">
    <source>
        <dbReference type="Proteomes" id="UP000749559"/>
    </source>
</evidence>
<dbReference type="CDD" id="cd15503">
    <property type="entry name" value="PHD2_MTF2_PHF19_like"/>
    <property type="match status" value="1"/>
</dbReference>
<dbReference type="InterPro" id="IPR013083">
    <property type="entry name" value="Znf_RING/FYVE/PHD"/>
</dbReference>
<keyword evidence="3" id="KW-0677">Repeat</keyword>
<evidence type="ECO:0000256" key="4">
    <source>
        <dbReference type="ARBA" id="ARBA00022771"/>
    </source>
</evidence>
<dbReference type="AlphaFoldDB" id="A0A8S4P3K7"/>
<dbReference type="OrthoDB" id="10033786at2759"/>
<evidence type="ECO:0000256" key="8">
    <source>
        <dbReference type="SAM" id="MobiDB-lite"/>
    </source>
</evidence>
<keyword evidence="4 7" id="KW-0863">Zinc-finger</keyword>
<dbReference type="Gene3D" id="3.30.40.10">
    <property type="entry name" value="Zinc/RING finger domain, C3HC4 (zinc finger)"/>
    <property type="match status" value="1"/>
</dbReference>
<dbReference type="SMART" id="SM00333">
    <property type="entry name" value="TUDOR"/>
    <property type="match status" value="1"/>
</dbReference>
<dbReference type="Gene3D" id="2.30.30.140">
    <property type="match status" value="1"/>
</dbReference>
<evidence type="ECO:0000259" key="9">
    <source>
        <dbReference type="PROSITE" id="PS50016"/>
    </source>
</evidence>
<evidence type="ECO:0000256" key="1">
    <source>
        <dbReference type="ARBA" id="ARBA00004123"/>
    </source>
</evidence>
<dbReference type="InterPro" id="IPR002999">
    <property type="entry name" value="Tudor"/>
</dbReference>
<dbReference type="Proteomes" id="UP000749559">
    <property type="component" value="Unassembled WGS sequence"/>
</dbReference>
<dbReference type="CDD" id="cd15578">
    <property type="entry name" value="PHD1_MTF2"/>
    <property type="match status" value="1"/>
</dbReference>
<dbReference type="PROSITE" id="PS01359">
    <property type="entry name" value="ZF_PHD_1"/>
    <property type="match status" value="2"/>
</dbReference>
<dbReference type="Pfam" id="PF18104">
    <property type="entry name" value="Tudor_2"/>
    <property type="match status" value="1"/>
</dbReference>
<dbReference type="InterPro" id="IPR011011">
    <property type="entry name" value="Znf_FYVE_PHD"/>
</dbReference>
<keyword evidence="11" id="KW-1185">Reference proteome</keyword>
<name>A0A8S4P3K7_OWEFU</name>
<dbReference type="InterPro" id="IPR019786">
    <property type="entry name" value="Zinc_finger_PHD-type_CS"/>
</dbReference>